<keyword evidence="3" id="KW-0560">Oxidoreductase</keyword>
<proteinExistence type="predicted"/>
<dbReference type="Proteomes" id="UP000271003">
    <property type="component" value="Chromosome"/>
</dbReference>
<evidence type="ECO:0000256" key="3">
    <source>
        <dbReference type="ARBA" id="ARBA00023002"/>
    </source>
</evidence>
<keyword evidence="1" id="KW-0285">Flavoprotein</keyword>
<keyword evidence="5" id="KW-1185">Reference proteome</keyword>
<dbReference type="Pfam" id="PF03060">
    <property type="entry name" value="NMO"/>
    <property type="match status" value="1"/>
</dbReference>
<evidence type="ECO:0000256" key="1">
    <source>
        <dbReference type="ARBA" id="ARBA00022630"/>
    </source>
</evidence>
<keyword evidence="2" id="KW-0288">FMN</keyword>
<dbReference type="PANTHER" id="PTHR32332:SF18">
    <property type="entry name" value="2-NITROPROPANE DIOXYGENASE"/>
    <property type="match status" value="1"/>
</dbReference>
<accession>A0A2Z6IBD9</accession>
<dbReference type="GO" id="GO:0018580">
    <property type="term" value="F:nitronate monooxygenase activity"/>
    <property type="evidence" value="ECO:0007669"/>
    <property type="project" value="InterPro"/>
</dbReference>
<reference evidence="4 5" key="1">
    <citation type="journal article" date="2018" name="Int. J. Syst. Evol. Microbiol.">
        <title>Mesosutterella multiformis gen. nov., sp. nov., a member of the family Sutterellaceae and Sutterella megalosphaeroides sp. nov., isolated from human faeces.</title>
        <authorList>
            <person name="Sakamoto M."/>
            <person name="Ikeyama N."/>
            <person name="Kunihiro T."/>
            <person name="Iino T."/>
            <person name="Yuki M."/>
            <person name="Ohkuma M."/>
        </authorList>
    </citation>
    <scope>NUCLEOTIDE SEQUENCE [LARGE SCALE GENOMIC DNA]</scope>
    <source>
        <strain evidence="4 5">6FBBBH3</strain>
    </source>
</reference>
<gene>
    <name evidence="4" type="ORF">SUTMEG_11410</name>
</gene>
<dbReference type="Gene3D" id="3.20.20.70">
    <property type="entry name" value="Aldolase class I"/>
    <property type="match status" value="1"/>
</dbReference>
<evidence type="ECO:0000313" key="5">
    <source>
        <dbReference type="Proteomes" id="UP000271003"/>
    </source>
</evidence>
<dbReference type="CDD" id="cd04730">
    <property type="entry name" value="NPD_like"/>
    <property type="match status" value="1"/>
</dbReference>
<dbReference type="PANTHER" id="PTHR32332">
    <property type="entry name" value="2-NITROPROPANE DIOXYGENASE"/>
    <property type="match status" value="1"/>
</dbReference>
<dbReference type="KEGG" id="sutt:SUTMEG_11410"/>
<dbReference type="OrthoDB" id="9778912at2"/>
<evidence type="ECO:0000313" key="4">
    <source>
        <dbReference type="EMBL" id="BBF23250.1"/>
    </source>
</evidence>
<organism evidence="4 5">
    <name type="scientific">Sutterella megalosphaeroides</name>
    <dbReference type="NCBI Taxonomy" id="2494234"/>
    <lineage>
        <taxon>Bacteria</taxon>
        <taxon>Pseudomonadati</taxon>
        <taxon>Pseudomonadota</taxon>
        <taxon>Betaproteobacteria</taxon>
        <taxon>Burkholderiales</taxon>
        <taxon>Sutterellaceae</taxon>
        <taxon>Sutterella</taxon>
    </lineage>
</organism>
<name>A0A2Z6IBD9_9BURK</name>
<sequence>MTNTLTMNDFRLTLGSTELKPLVLGGMGVNISTKDLALEVARLGGIGHVSDAMLPEVADRLFHTGFTAAKAKASKAFAGLGSKLGMTFDIQAVASATRRYVEDVMSAKKGEGLVFINVMEKLCMNDALSTLKARLTAALDGGIDGISLSAGLHTSSFAMMADHPRFHDAKLGIVVSSARALNIFLRRTAKTGRLPDFVVVEGPLAGGHLGFGLTSWAESNLGTIVDEVLDFLKAQKLSIPVIAGGGVFTGTDGVRLLQRGCAGVQVATRFTVAKESGLPHDVKQRYFNAEAADVVVNGISPTGYPMRMLQQSPAIGSNVKPQCEAYGYLLERGDCSYLKSYREAVEANPDDKAPSIEGKTCLCYQMRNYKLWTCGATTSRLKETSVRLPDGTWYEPPAEHIVNDYLHSKNDEILLPEVPASVESSAAHEGGPLAAS</sequence>
<dbReference type="InterPro" id="IPR013785">
    <property type="entry name" value="Aldolase_TIM"/>
</dbReference>
<dbReference type="AlphaFoldDB" id="A0A2Z6IBD9"/>
<dbReference type="GO" id="GO:0051213">
    <property type="term" value="F:dioxygenase activity"/>
    <property type="evidence" value="ECO:0007669"/>
    <property type="project" value="UniProtKB-KW"/>
</dbReference>
<dbReference type="EMBL" id="AP018786">
    <property type="protein sequence ID" value="BBF23250.1"/>
    <property type="molecule type" value="Genomic_DNA"/>
</dbReference>
<evidence type="ECO:0000256" key="2">
    <source>
        <dbReference type="ARBA" id="ARBA00022643"/>
    </source>
</evidence>
<protein>
    <submittedName>
        <fullName evidence="4">2-nitropropane dioxygenase</fullName>
    </submittedName>
</protein>
<dbReference type="InterPro" id="IPR004136">
    <property type="entry name" value="NMO"/>
</dbReference>
<dbReference type="RefSeq" id="WP_120176878.1">
    <property type="nucleotide sequence ID" value="NZ_AP018786.1"/>
</dbReference>
<keyword evidence="4" id="KW-0223">Dioxygenase</keyword>
<dbReference type="SUPFAM" id="SSF51412">
    <property type="entry name" value="Inosine monophosphate dehydrogenase (IMPDH)"/>
    <property type="match status" value="1"/>
</dbReference>